<dbReference type="OrthoDB" id="1555531at2759"/>
<evidence type="ECO:0000256" key="5">
    <source>
        <dbReference type="ARBA" id="ARBA00023235"/>
    </source>
</evidence>
<dbReference type="InterPro" id="IPR037171">
    <property type="entry name" value="NagB/RpiA_transferase-like"/>
</dbReference>
<dbReference type="EC" id="5.3.1.6" evidence="4"/>
<comment type="similarity">
    <text evidence="3">Belongs to the ribose 5-phosphate isomerase family.</text>
</comment>
<comment type="caution">
    <text evidence="7">The sequence shown here is derived from an EMBL/GenBank/DDBJ whole genome shotgun (WGS) entry which is preliminary data.</text>
</comment>
<dbReference type="AlphaFoldDB" id="A0A813FD69"/>
<dbReference type="NCBIfam" id="NF001924">
    <property type="entry name" value="PRK00702.1"/>
    <property type="match status" value="1"/>
</dbReference>
<evidence type="ECO:0000256" key="3">
    <source>
        <dbReference type="ARBA" id="ARBA00008088"/>
    </source>
</evidence>
<evidence type="ECO:0000256" key="1">
    <source>
        <dbReference type="ARBA" id="ARBA00001713"/>
    </source>
</evidence>
<dbReference type="GO" id="GO:0004751">
    <property type="term" value="F:ribose-5-phosphate isomerase activity"/>
    <property type="evidence" value="ECO:0007669"/>
    <property type="project" value="UniProtKB-EC"/>
</dbReference>
<keyword evidence="5" id="KW-0413">Isomerase</keyword>
<dbReference type="UniPathway" id="UPA00115">
    <property type="reaction ID" value="UER00412"/>
</dbReference>
<dbReference type="Proteomes" id="UP000654075">
    <property type="component" value="Unassembled WGS sequence"/>
</dbReference>
<dbReference type="InterPro" id="IPR050262">
    <property type="entry name" value="Ribose-5P_isomerase"/>
</dbReference>
<sequence>MAPASRPIVLPVLGLTAAAWASCGPSFVALPSGAPALRVARVQHSAALRFLSSSSRPTFSLSQVAGSSFTSWGAACGAAAVGTLAASTRSRGASAMKRALSQDDLKRMVGYKAVDDYVKSGTVIGLGTGSTAAHAVDRVGEKLKSGELKDIIAIPTSVRTKEQAEKLGIPLSTLDLHSDLDVAIDGADEVDPQLNLVKGGGGALFREKIVELCAKKFIVIVDESKICDGLGPGFPIPVEIVPFCHEHTMREISKLPALQGCEPVLRLGSIANNTADGDKPAITDNGNYNVDLKFKTPIKDPVAAGQQLKATVGVVDHGLFTGMTTVCIVAGKEGIYIKEKKEEEEEDAAFDLFG</sequence>
<dbReference type="SUPFAM" id="SSF100950">
    <property type="entry name" value="NagB/RpiA/CoA transferase-like"/>
    <property type="match status" value="1"/>
</dbReference>
<dbReference type="SUPFAM" id="SSF75445">
    <property type="entry name" value="D-ribose-5-phosphate isomerase (RpiA), lid domain"/>
    <property type="match status" value="1"/>
</dbReference>
<dbReference type="FunFam" id="3.40.50.1360:FF:000001">
    <property type="entry name" value="Ribose-5-phosphate isomerase A"/>
    <property type="match status" value="1"/>
</dbReference>
<feature type="chain" id="PRO_5032902839" description="ribose-5-phosphate isomerase" evidence="6">
    <location>
        <begin position="22"/>
        <end position="354"/>
    </location>
</feature>
<dbReference type="InterPro" id="IPR004788">
    <property type="entry name" value="Ribose5P_isomerase_type_A"/>
</dbReference>
<comment type="catalytic activity">
    <reaction evidence="1">
        <text>aldehydo-D-ribose 5-phosphate = D-ribulose 5-phosphate</text>
        <dbReference type="Rhea" id="RHEA:14657"/>
        <dbReference type="ChEBI" id="CHEBI:58121"/>
        <dbReference type="ChEBI" id="CHEBI:58273"/>
        <dbReference type="EC" id="5.3.1.6"/>
    </reaction>
</comment>
<dbReference type="EMBL" id="CAJNNV010024671">
    <property type="protein sequence ID" value="CAE8610425.1"/>
    <property type="molecule type" value="Genomic_DNA"/>
</dbReference>
<dbReference type="InterPro" id="IPR020672">
    <property type="entry name" value="Ribose5P_isomerase_typA_subgr"/>
</dbReference>
<dbReference type="PANTHER" id="PTHR43748:SF3">
    <property type="entry name" value="RIBOSE-5-PHOSPHATE ISOMERASE 3, CHLOROPLASTIC-RELATED"/>
    <property type="match status" value="1"/>
</dbReference>
<keyword evidence="6" id="KW-0732">Signal</keyword>
<protein>
    <recommendedName>
        <fullName evidence="4">ribose-5-phosphate isomerase</fullName>
        <ecNumber evidence="4">5.3.1.6</ecNumber>
    </recommendedName>
</protein>
<dbReference type="PANTHER" id="PTHR43748">
    <property type="entry name" value="RIBOSE-5-PHOSPHATE ISOMERASE 3, CHLOROPLASTIC-RELATED"/>
    <property type="match status" value="1"/>
</dbReference>
<dbReference type="Gene3D" id="3.30.70.260">
    <property type="match status" value="1"/>
</dbReference>
<accession>A0A813FD69</accession>
<keyword evidence="8" id="KW-1185">Reference proteome</keyword>
<organism evidence="7 8">
    <name type="scientific">Polarella glacialis</name>
    <name type="common">Dinoflagellate</name>
    <dbReference type="NCBI Taxonomy" id="89957"/>
    <lineage>
        <taxon>Eukaryota</taxon>
        <taxon>Sar</taxon>
        <taxon>Alveolata</taxon>
        <taxon>Dinophyceae</taxon>
        <taxon>Suessiales</taxon>
        <taxon>Suessiaceae</taxon>
        <taxon>Polarella</taxon>
    </lineage>
</organism>
<evidence type="ECO:0000313" key="8">
    <source>
        <dbReference type="Proteomes" id="UP000654075"/>
    </source>
</evidence>
<name>A0A813FD69_POLGL</name>
<feature type="signal peptide" evidence="6">
    <location>
        <begin position="1"/>
        <end position="21"/>
    </location>
</feature>
<dbReference type="Gene3D" id="3.40.50.1360">
    <property type="match status" value="1"/>
</dbReference>
<proteinExistence type="inferred from homology"/>
<dbReference type="HAMAP" id="MF_00170">
    <property type="entry name" value="Rib_5P_isom_A"/>
    <property type="match status" value="1"/>
</dbReference>
<dbReference type="GO" id="GO:0009052">
    <property type="term" value="P:pentose-phosphate shunt, non-oxidative branch"/>
    <property type="evidence" value="ECO:0007669"/>
    <property type="project" value="InterPro"/>
</dbReference>
<comment type="pathway">
    <text evidence="2">Carbohydrate degradation; pentose phosphate pathway; D-ribose 5-phosphate from D-ribulose 5-phosphate (non-oxidative stage): step 1/1.</text>
</comment>
<dbReference type="OMA" id="CCNFTRG"/>
<evidence type="ECO:0000256" key="4">
    <source>
        <dbReference type="ARBA" id="ARBA00011959"/>
    </source>
</evidence>
<dbReference type="PROSITE" id="PS51257">
    <property type="entry name" value="PROKAR_LIPOPROTEIN"/>
    <property type="match status" value="1"/>
</dbReference>
<gene>
    <name evidence="7" type="ORF">PGLA1383_LOCUS28250</name>
</gene>
<dbReference type="NCBIfam" id="TIGR00021">
    <property type="entry name" value="rpiA"/>
    <property type="match status" value="1"/>
</dbReference>
<dbReference type="CDD" id="cd01398">
    <property type="entry name" value="RPI_A"/>
    <property type="match status" value="1"/>
</dbReference>
<evidence type="ECO:0000256" key="6">
    <source>
        <dbReference type="SAM" id="SignalP"/>
    </source>
</evidence>
<evidence type="ECO:0000256" key="2">
    <source>
        <dbReference type="ARBA" id="ARBA00004988"/>
    </source>
</evidence>
<dbReference type="Pfam" id="PF06026">
    <property type="entry name" value="Rib_5-P_isom_A"/>
    <property type="match status" value="1"/>
</dbReference>
<reference evidence="7" key="1">
    <citation type="submission" date="2021-02" db="EMBL/GenBank/DDBJ databases">
        <authorList>
            <person name="Dougan E. K."/>
            <person name="Rhodes N."/>
            <person name="Thang M."/>
            <person name="Chan C."/>
        </authorList>
    </citation>
    <scope>NUCLEOTIDE SEQUENCE</scope>
</reference>
<evidence type="ECO:0000313" key="7">
    <source>
        <dbReference type="EMBL" id="CAE8610425.1"/>
    </source>
</evidence>